<dbReference type="RefSeq" id="WP_270044738.1">
    <property type="nucleotide sequence ID" value="NZ_JAPDOD010000047.1"/>
</dbReference>
<keyword evidence="1" id="KW-0482">Metalloprotease</keyword>
<sequence>MAGSSDPRWHDGVVHVYDDSGMTDTIVTAAHRWTVSGAKVDIEVVRDQHDADVIVRKDDRRLLALCGRDCLGYSTSIGHPKSGHSEVLLRSNLGGDPRPLSVWVAAHELGHVLGLHHRNGHNCSVMSPRAFDTNCAPSLAATRPTPAELACVPAPADVDVAAGLYGGAAVTRDPRCK</sequence>
<dbReference type="EC" id="3.4.24.-" evidence="1"/>
<proteinExistence type="predicted"/>
<dbReference type="SUPFAM" id="SSF55486">
    <property type="entry name" value="Metalloproteases ('zincins'), catalytic domain"/>
    <property type="match status" value="1"/>
</dbReference>
<evidence type="ECO:0000313" key="1">
    <source>
        <dbReference type="EMBL" id="MDA0165480.1"/>
    </source>
</evidence>
<name>A0A9X3S391_9ACTN</name>
<evidence type="ECO:0000313" key="2">
    <source>
        <dbReference type="Proteomes" id="UP001149140"/>
    </source>
</evidence>
<organism evidence="1 2">
    <name type="scientific">Solirubrobacter ginsenosidimutans</name>
    <dbReference type="NCBI Taxonomy" id="490573"/>
    <lineage>
        <taxon>Bacteria</taxon>
        <taxon>Bacillati</taxon>
        <taxon>Actinomycetota</taxon>
        <taxon>Thermoleophilia</taxon>
        <taxon>Solirubrobacterales</taxon>
        <taxon>Solirubrobacteraceae</taxon>
        <taxon>Solirubrobacter</taxon>
    </lineage>
</organism>
<gene>
    <name evidence="1" type="ORF">OM076_34745</name>
</gene>
<dbReference type="AlphaFoldDB" id="A0A9X3S391"/>
<comment type="caution">
    <text evidence="1">The sequence shown here is derived from an EMBL/GenBank/DDBJ whole genome shotgun (WGS) entry which is preliminary data.</text>
</comment>
<keyword evidence="1" id="KW-0645">Protease</keyword>
<dbReference type="Proteomes" id="UP001149140">
    <property type="component" value="Unassembled WGS sequence"/>
</dbReference>
<dbReference type="InterPro" id="IPR024079">
    <property type="entry name" value="MetalloPept_cat_dom_sf"/>
</dbReference>
<dbReference type="Gene3D" id="3.40.390.10">
    <property type="entry name" value="Collagenase (Catalytic Domain)"/>
    <property type="match status" value="1"/>
</dbReference>
<accession>A0A9X3S391</accession>
<dbReference type="EMBL" id="JAPDOD010000047">
    <property type="protein sequence ID" value="MDA0165480.1"/>
    <property type="molecule type" value="Genomic_DNA"/>
</dbReference>
<reference evidence="1" key="1">
    <citation type="submission" date="2022-10" db="EMBL/GenBank/DDBJ databases">
        <title>The WGS of Solirubrobacter ginsenosidimutans DSM 21036.</title>
        <authorList>
            <person name="Jiang Z."/>
        </authorList>
    </citation>
    <scope>NUCLEOTIDE SEQUENCE</scope>
    <source>
        <strain evidence="1">DSM 21036</strain>
    </source>
</reference>
<dbReference type="GO" id="GO:0008237">
    <property type="term" value="F:metallopeptidase activity"/>
    <property type="evidence" value="ECO:0007669"/>
    <property type="project" value="UniProtKB-KW"/>
</dbReference>
<keyword evidence="1" id="KW-0378">Hydrolase</keyword>
<keyword evidence="2" id="KW-1185">Reference proteome</keyword>
<protein>
    <submittedName>
        <fullName evidence="1">Matrixin family metalloprotease</fullName>
        <ecNumber evidence="1">3.4.24.-</ecNumber>
    </submittedName>
</protein>